<dbReference type="PROSITE" id="PS51257">
    <property type="entry name" value="PROKAR_LIPOPROTEIN"/>
    <property type="match status" value="1"/>
</dbReference>
<dbReference type="InterPro" id="IPR036907">
    <property type="entry name" value="5'-Nucleotdase_C_sf"/>
</dbReference>
<evidence type="ECO:0000313" key="2">
    <source>
        <dbReference type="EMBL" id="EZH71823.1"/>
    </source>
</evidence>
<gene>
    <name evidence="2" type="ORF">ATO12_05445</name>
</gene>
<dbReference type="RefSeq" id="WP_051576010.1">
    <property type="nucleotide sequence ID" value="NZ_AQRA01000011.1"/>
</dbReference>
<proteinExistence type="predicted"/>
<dbReference type="InterPro" id="IPR008334">
    <property type="entry name" value="5'-Nucleotdase_C"/>
</dbReference>
<evidence type="ECO:0000313" key="3">
    <source>
        <dbReference type="Proteomes" id="UP000023541"/>
    </source>
</evidence>
<organism evidence="2 3">
    <name type="scientific">Aquimarina atlantica</name>
    <dbReference type="NCBI Taxonomy" id="1317122"/>
    <lineage>
        <taxon>Bacteria</taxon>
        <taxon>Pseudomonadati</taxon>
        <taxon>Bacteroidota</taxon>
        <taxon>Flavobacteriia</taxon>
        <taxon>Flavobacteriales</taxon>
        <taxon>Flavobacteriaceae</taxon>
        <taxon>Aquimarina</taxon>
    </lineage>
</organism>
<dbReference type="GO" id="GO:0009166">
    <property type="term" value="P:nucleotide catabolic process"/>
    <property type="evidence" value="ECO:0007669"/>
    <property type="project" value="InterPro"/>
</dbReference>
<dbReference type="GO" id="GO:0016787">
    <property type="term" value="F:hydrolase activity"/>
    <property type="evidence" value="ECO:0007669"/>
    <property type="project" value="InterPro"/>
</dbReference>
<dbReference type="PANTHER" id="PTHR11575:SF24">
    <property type="entry name" value="5'-NUCLEOTIDASE"/>
    <property type="match status" value="1"/>
</dbReference>
<dbReference type="AlphaFoldDB" id="A0A023BQ41"/>
<dbReference type="eggNOG" id="COG0737">
    <property type="taxonomic scope" value="Bacteria"/>
</dbReference>
<dbReference type="SUPFAM" id="SSF55816">
    <property type="entry name" value="5'-nucleotidase (syn. UDP-sugar hydrolase), C-terminal domain"/>
    <property type="match status" value="1"/>
</dbReference>
<keyword evidence="3" id="KW-1185">Reference proteome</keyword>
<dbReference type="OrthoDB" id="4762412at2"/>
<sequence length="256" mass="29252">MNTKFYKLLPGLFCLISICSCKQQSVSVHKISAIQQKIDSTVIADQAIDSFIAPFRDHLNKTLDATLCIAAVDFTKHDRKLESRLGNLTADISLHQVEPIFKKRYNKEIDFVLLNHGGLRAPILKGPVTARTAFEVMPFENELVVAELSYEKVQQLVSYLTEKQQAHPVSNLQLSIVKQSKEVQKLTINGEPLQKGKTYLVLTTDYLQQGGDSMNFFKDPIQLYKTDYKFRNALIDYFKSIDTLKVQLDKRMRYAE</sequence>
<comment type="caution">
    <text evidence="2">The sequence shown here is derived from an EMBL/GenBank/DDBJ whole genome shotgun (WGS) entry which is preliminary data.</text>
</comment>
<evidence type="ECO:0000259" key="1">
    <source>
        <dbReference type="Pfam" id="PF02872"/>
    </source>
</evidence>
<feature type="domain" description="5'-Nucleotidase C-terminal" evidence="1">
    <location>
        <begin position="75"/>
        <end position="218"/>
    </location>
</feature>
<dbReference type="Proteomes" id="UP000023541">
    <property type="component" value="Unassembled WGS sequence"/>
</dbReference>
<accession>A0A023BQ41</accession>
<dbReference type="InterPro" id="IPR006179">
    <property type="entry name" value="5_nucleotidase/apyrase"/>
</dbReference>
<reference evidence="2 3" key="1">
    <citation type="submission" date="2014-04" db="EMBL/GenBank/DDBJ databases">
        <title>Aquimarina sp. 22II-S11-z7 Genome Sequencing.</title>
        <authorList>
            <person name="Lai Q."/>
        </authorList>
    </citation>
    <scope>NUCLEOTIDE SEQUENCE [LARGE SCALE GENOMIC DNA]</scope>
    <source>
        <strain evidence="2 3">22II-S11-z7</strain>
    </source>
</reference>
<dbReference type="PANTHER" id="PTHR11575">
    <property type="entry name" value="5'-NUCLEOTIDASE-RELATED"/>
    <property type="match status" value="1"/>
</dbReference>
<protein>
    <recommendedName>
        <fullName evidence="1">5'-Nucleotidase C-terminal domain-containing protein</fullName>
    </recommendedName>
</protein>
<dbReference type="PRINTS" id="PR01607">
    <property type="entry name" value="APYRASEFAMLY"/>
</dbReference>
<dbReference type="STRING" id="1317122.ATO12_05445"/>
<dbReference type="Gene3D" id="3.90.780.10">
    <property type="entry name" value="5'-Nucleotidase, C-terminal domain"/>
    <property type="match status" value="1"/>
</dbReference>
<name>A0A023BQ41_9FLAO</name>
<dbReference type="Pfam" id="PF02872">
    <property type="entry name" value="5_nucleotid_C"/>
    <property type="match status" value="1"/>
</dbReference>
<dbReference type="EMBL" id="AQRA01000011">
    <property type="protein sequence ID" value="EZH71823.1"/>
    <property type="molecule type" value="Genomic_DNA"/>
</dbReference>